<feature type="domain" description="LytR/CpsA/Psr regulator C-terminal" evidence="2">
    <location>
        <begin position="396"/>
        <end position="485"/>
    </location>
</feature>
<dbReference type="Proteomes" id="UP000179072">
    <property type="component" value="Unassembled WGS sequence"/>
</dbReference>
<reference evidence="3 4" key="1">
    <citation type="journal article" date="2016" name="Nat. Commun.">
        <title>Thousands of microbial genomes shed light on interconnected biogeochemical processes in an aquifer system.</title>
        <authorList>
            <person name="Anantharaman K."/>
            <person name="Brown C.T."/>
            <person name="Hug L.A."/>
            <person name="Sharon I."/>
            <person name="Castelle C.J."/>
            <person name="Probst A.J."/>
            <person name="Thomas B.C."/>
            <person name="Singh A."/>
            <person name="Wilkins M.J."/>
            <person name="Karaoz U."/>
            <person name="Brodie E.L."/>
            <person name="Williams K.H."/>
            <person name="Hubbard S.S."/>
            <person name="Banfield J.F."/>
        </authorList>
    </citation>
    <scope>NUCLEOTIDE SEQUENCE [LARGE SCALE GENOMIC DNA]</scope>
</reference>
<dbReference type="Gene3D" id="3.30.70.2390">
    <property type="match status" value="1"/>
</dbReference>
<dbReference type="Gene3D" id="3.30.420.40">
    <property type="match status" value="2"/>
</dbReference>
<evidence type="ECO:0000313" key="3">
    <source>
        <dbReference type="EMBL" id="OGK45326.1"/>
    </source>
</evidence>
<dbReference type="Pfam" id="PF13399">
    <property type="entry name" value="LytR_C"/>
    <property type="match status" value="1"/>
</dbReference>
<gene>
    <name evidence="3" type="ORF">A2957_02345</name>
</gene>
<dbReference type="Gene3D" id="3.30.1490.300">
    <property type="match status" value="1"/>
</dbReference>
<dbReference type="STRING" id="1802060.A2957_02345"/>
<proteinExistence type="predicted"/>
<sequence>MIYLYLNRNQIKILALTKALLGQYSLSYFAKTHSSQLIDNKNLANVDVIASAIKEGLTSAQPLQITEKEVTVILPQELFSFLRFAIPKDISDTAIVPFIKDKARQELNIDIQDEYYDYILSSQSTETIASFYSLPKDLHQRLTEIFQLLQLKIVKIIPETLSYYTLFQKTLRKEKTENILYVSYGTESAFGYLFDSFGLARNTSYAFESNIKASLKKTVDALQNESIKINRLILSGEESKKVRQDLFTKEVGAWTNPLEKILDNFYQDYLKMLITAENHTFSILTYDVCLGAFIFSQEQKDFTLMKSEKNHGNGKKLTFKPPQFNIASEIFSLKTVLMFVISFIISFGIIFAGSRLSKSKIDLSFMKQSVKKVTPTTKPTPKPKASPTPSIQKEKLKIQVLNGSGTKGKANDVKEILLEAGYSDIITDNADSFDYTKTEVRIKGNEKAIFSLIQKDLTDHVKIGKSTELDKDETADIVIIIGTDFE</sequence>
<feature type="transmembrane region" description="Helical" evidence="1">
    <location>
        <begin position="336"/>
        <end position="357"/>
    </location>
</feature>
<evidence type="ECO:0000313" key="4">
    <source>
        <dbReference type="Proteomes" id="UP000179072"/>
    </source>
</evidence>
<evidence type="ECO:0000259" key="2">
    <source>
        <dbReference type="Pfam" id="PF13399"/>
    </source>
</evidence>
<dbReference type="AlphaFoldDB" id="A0A1F7IPN2"/>
<keyword evidence="1" id="KW-0812">Transmembrane</keyword>
<keyword evidence="1" id="KW-1133">Transmembrane helix</keyword>
<accession>A0A1F7IPN2</accession>
<keyword evidence="1" id="KW-0472">Membrane</keyword>
<organism evidence="3 4">
    <name type="scientific">Candidatus Roizmanbacteria bacterium RIFCSPLOWO2_01_FULL_38_11</name>
    <dbReference type="NCBI Taxonomy" id="1802060"/>
    <lineage>
        <taxon>Bacteria</taxon>
        <taxon>Candidatus Roizmaniibacteriota</taxon>
    </lineage>
</organism>
<evidence type="ECO:0000256" key="1">
    <source>
        <dbReference type="SAM" id="Phobius"/>
    </source>
</evidence>
<dbReference type="InterPro" id="IPR027381">
    <property type="entry name" value="LytR/CpsA/Psr_C"/>
</dbReference>
<comment type="caution">
    <text evidence="3">The sequence shown here is derived from an EMBL/GenBank/DDBJ whole genome shotgun (WGS) entry which is preliminary data.</text>
</comment>
<dbReference type="EMBL" id="MGAK01000002">
    <property type="protein sequence ID" value="OGK45326.1"/>
    <property type="molecule type" value="Genomic_DNA"/>
</dbReference>
<protein>
    <recommendedName>
        <fullName evidence="2">LytR/CpsA/Psr regulator C-terminal domain-containing protein</fullName>
    </recommendedName>
</protein>
<name>A0A1F7IPN2_9BACT</name>